<dbReference type="InterPro" id="IPR005467">
    <property type="entry name" value="His_kinase_dom"/>
</dbReference>
<dbReference type="SUPFAM" id="SSF63829">
    <property type="entry name" value="Calcium-dependent phosphotriesterase"/>
    <property type="match status" value="3"/>
</dbReference>
<dbReference type="SMART" id="SM00387">
    <property type="entry name" value="HATPase_c"/>
    <property type="match status" value="1"/>
</dbReference>
<evidence type="ECO:0000256" key="2">
    <source>
        <dbReference type="ARBA" id="ARBA00022777"/>
    </source>
</evidence>
<evidence type="ECO:0000256" key="6">
    <source>
        <dbReference type="SAM" id="SignalP"/>
    </source>
</evidence>
<keyword evidence="2 8" id="KW-0418">Kinase</keyword>
<dbReference type="InterPro" id="IPR015943">
    <property type="entry name" value="WD40/YVTN_repeat-like_dom_sf"/>
</dbReference>
<evidence type="ECO:0000313" key="9">
    <source>
        <dbReference type="Proteomes" id="UP000538666"/>
    </source>
</evidence>
<keyword evidence="1" id="KW-0808">Transferase</keyword>
<dbReference type="OrthoDB" id="176203at2"/>
<evidence type="ECO:0000256" key="5">
    <source>
        <dbReference type="SAM" id="Phobius"/>
    </source>
</evidence>
<gene>
    <name evidence="8" type="ORF">HNQ77_003957</name>
</gene>
<name>A0A841K053_9BACT</name>
<feature type="domain" description="Histidine kinase" evidence="7">
    <location>
        <begin position="938"/>
        <end position="1031"/>
    </location>
</feature>
<keyword evidence="5" id="KW-0472">Membrane</keyword>
<dbReference type="Pfam" id="PF02518">
    <property type="entry name" value="HATPase_c"/>
    <property type="match status" value="1"/>
</dbReference>
<sequence>MNALRQLNRRRSWTTALLGIWLFCSAASCLALDPHQGLRQYGYQSWQTDSGLPQNTVHAVLQTRDGFLWIGTEAGLVRFDSTQFRVFTRADTPQLGSDLIESLMEDRSGTLWIGTSSGVARYKNHTFETFPETSHNGAVWSFHEDRSGNVWLLSADGLAVFDGRQFVPIAGLPPLDEESAMAEGADGSLWLGTMEGLRRTAAGPRQFQPAGPRVSIQALAVDHNGNAWAGTASGIEVCHPNTACTSVDETGTAAEKNIHALTFDGRGQLWIGTDAGLLSYDGKQFSHWSTTDGLPSNRVNLLMSDREGALWVGTAGGIARFFAGKIEALTPRTGFSSNLVLALYEDREGSLWLGTESGGLDILRDRKFTTYTAEDGISDDHIRAVYQDRSGTVWLGTSGGGLDRRDKNGFTALSTANGLSSNVVLSIAAAPNGDLLLGTPDGLNRIHDGKVSTFTSADGLADDFVRSIYFDNQGTGWIGTRRGLSEWKDDKFTTYTALDGLGSDLVGAILQAHDGSLWIGTLGGLTHWSHGAFQNYTEKDGLSDRVITALHEDSEGTLWIGSNGGGLNRYRAGKIQPVTQQNAGLPANLYSILEDDDGNLWLSSSDGVVRVNRGALNHSLDEGSRDPVSVATFGVADGMKISEASSGGHPAAWRLQDGSLWFATLKGVATVDPAHLAMNRVPPLVSIEQLSVDDVSMNGKPQKGSATVTIPPGSHRLAFEYAALSFVAPQKVRFQYKLEGFDRDWVDAGARRAAYYTNLPPGHYTFRVKACNNDGVWGQESAALALRLQPYFHQTVWFYLLLVLTIALLGYGIYLWRLRLVESRFQVVLTERNRIAREIHDTLAQGFVAVSVQLQVASRLLTNAPDTAQRHLTQAQELVRSGLEDARRAIWELRSQGVQESDFASQLIHMANRVTASSTIKTEVHVSGTYRPLPSQTEDQLLRIAQEAVTNAVRHAQPGRVEIELRYAENRIAVTVEDDGRGFSGDAPSIREGHYGLTGMKERAEQMGGSLTVSSKAGQGTRVQVEIPQNTPRTKDNE</sequence>
<dbReference type="Pfam" id="PF07730">
    <property type="entry name" value="HisKA_3"/>
    <property type="match status" value="1"/>
</dbReference>
<keyword evidence="3" id="KW-0902">Two-component regulatory system</keyword>
<evidence type="ECO:0000313" key="8">
    <source>
        <dbReference type="EMBL" id="MBB6145987.1"/>
    </source>
</evidence>
<keyword evidence="6" id="KW-0732">Signal</keyword>
<dbReference type="GO" id="GO:0000155">
    <property type="term" value="F:phosphorelay sensor kinase activity"/>
    <property type="evidence" value="ECO:0007669"/>
    <property type="project" value="InterPro"/>
</dbReference>
<organism evidence="8 9">
    <name type="scientific">Silvibacterium bohemicum</name>
    <dbReference type="NCBI Taxonomy" id="1577686"/>
    <lineage>
        <taxon>Bacteria</taxon>
        <taxon>Pseudomonadati</taxon>
        <taxon>Acidobacteriota</taxon>
        <taxon>Terriglobia</taxon>
        <taxon>Terriglobales</taxon>
        <taxon>Acidobacteriaceae</taxon>
        <taxon>Silvibacterium</taxon>
    </lineage>
</organism>
<dbReference type="AlphaFoldDB" id="A0A841K053"/>
<dbReference type="InterPro" id="IPR050482">
    <property type="entry name" value="Sensor_HK_TwoCompSys"/>
</dbReference>
<feature type="signal peptide" evidence="6">
    <location>
        <begin position="1"/>
        <end position="31"/>
    </location>
</feature>
<keyword evidence="9" id="KW-1185">Reference proteome</keyword>
<proteinExistence type="predicted"/>
<dbReference type="PROSITE" id="PS50109">
    <property type="entry name" value="HIS_KIN"/>
    <property type="match status" value="1"/>
</dbReference>
<dbReference type="PROSITE" id="PS51257">
    <property type="entry name" value="PROKAR_LIPOPROTEIN"/>
    <property type="match status" value="1"/>
</dbReference>
<dbReference type="InterPro" id="IPR013783">
    <property type="entry name" value="Ig-like_fold"/>
</dbReference>
<dbReference type="Pfam" id="PF07495">
    <property type="entry name" value="Y_Y_Y"/>
    <property type="match status" value="1"/>
</dbReference>
<feature type="compositionally biased region" description="Polar residues" evidence="4">
    <location>
        <begin position="1012"/>
        <end position="1032"/>
    </location>
</feature>
<dbReference type="Pfam" id="PF07494">
    <property type="entry name" value="Reg_prop"/>
    <property type="match status" value="8"/>
</dbReference>
<accession>A0A841K053</accession>
<dbReference type="Gene3D" id="1.20.5.1930">
    <property type="match status" value="1"/>
</dbReference>
<evidence type="ECO:0000256" key="1">
    <source>
        <dbReference type="ARBA" id="ARBA00022679"/>
    </source>
</evidence>
<dbReference type="SUPFAM" id="SSF55874">
    <property type="entry name" value="ATPase domain of HSP90 chaperone/DNA topoisomerase II/histidine kinase"/>
    <property type="match status" value="1"/>
</dbReference>
<keyword evidence="5" id="KW-0812">Transmembrane</keyword>
<dbReference type="GO" id="GO:0016020">
    <property type="term" value="C:membrane"/>
    <property type="evidence" value="ECO:0007669"/>
    <property type="project" value="InterPro"/>
</dbReference>
<evidence type="ECO:0000256" key="4">
    <source>
        <dbReference type="SAM" id="MobiDB-lite"/>
    </source>
</evidence>
<dbReference type="CDD" id="cd16917">
    <property type="entry name" value="HATPase_UhpB-NarQ-NarX-like"/>
    <property type="match status" value="1"/>
</dbReference>
<dbReference type="Proteomes" id="UP000538666">
    <property type="component" value="Unassembled WGS sequence"/>
</dbReference>
<dbReference type="RefSeq" id="WP_050060983.1">
    <property type="nucleotide sequence ID" value="NZ_JACHEK010000008.1"/>
</dbReference>
<protein>
    <submittedName>
        <fullName evidence="8">Ligand-binding sensor domain-containing protein/signal transduction histidine kinase</fullName>
    </submittedName>
</protein>
<evidence type="ECO:0000256" key="3">
    <source>
        <dbReference type="ARBA" id="ARBA00023012"/>
    </source>
</evidence>
<comment type="caution">
    <text evidence="8">The sequence shown here is derived from an EMBL/GenBank/DDBJ whole genome shotgun (WGS) entry which is preliminary data.</text>
</comment>
<dbReference type="InterPro" id="IPR036890">
    <property type="entry name" value="HATPase_C_sf"/>
</dbReference>
<dbReference type="PANTHER" id="PTHR24421:SF62">
    <property type="entry name" value="SENSORY TRANSDUCTION HISTIDINE KINASE"/>
    <property type="match status" value="1"/>
</dbReference>
<feature type="region of interest" description="Disordered" evidence="4">
    <location>
        <begin position="1012"/>
        <end position="1038"/>
    </location>
</feature>
<feature type="chain" id="PRO_5032784048" evidence="6">
    <location>
        <begin position="32"/>
        <end position="1038"/>
    </location>
</feature>
<dbReference type="InterPro" id="IPR011712">
    <property type="entry name" value="Sig_transdc_His_kin_sub3_dim/P"/>
</dbReference>
<dbReference type="PANTHER" id="PTHR24421">
    <property type="entry name" value="NITRATE/NITRITE SENSOR PROTEIN NARX-RELATED"/>
    <property type="match status" value="1"/>
</dbReference>
<dbReference type="Gene3D" id="2.130.10.10">
    <property type="entry name" value="YVTN repeat-like/Quinoprotein amine dehydrogenase"/>
    <property type="match status" value="4"/>
</dbReference>
<dbReference type="InterPro" id="IPR011123">
    <property type="entry name" value="Y_Y_Y"/>
</dbReference>
<dbReference type="InterPro" id="IPR011110">
    <property type="entry name" value="Reg_prop"/>
</dbReference>
<dbReference type="InterPro" id="IPR003594">
    <property type="entry name" value="HATPase_dom"/>
</dbReference>
<evidence type="ECO:0000259" key="7">
    <source>
        <dbReference type="PROSITE" id="PS50109"/>
    </source>
</evidence>
<dbReference type="Gene3D" id="3.30.565.10">
    <property type="entry name" value="Histidine kinase-like ATPase, C-terminal domain"/>
    <property type="match status" value="1"/>
</dbReference>
<reference evidence="8 9" key="1">
    <citation type="submission" date="2020-08" db="EMBL/GenBank/DDBJ databases">
        <title>Genomic Encyclopedia of Type Strains, Phase IV (KMG-IV): sequencing the most valuable type-strain genomes for metagenomic binning, comparative biology and taxonomic classification.</title>
        <authorList>
            <person name="Goeker M."/>
        </authorList>
    </citation>
    <scope>NUCLEOTIDE SEQUENCE [LARGE SCALE GENOMIC DNA]</scope>
    <source>
        <strain evidence="8 9">DSM 103733</strain>
    </source>
</reference>
<dbReference type="GO" id="GO:0046983">
    <property type="term" value="F:protein dimerization activity"/>
    <property type="evidence" value="ECO:0007669"/>
    <property type="project" value="InterPro"/>
</dbReference>
<dbReference type="EMBL" id="JACHEK010000008">
    <property type="protein sequence ID" value="MBB6145987.1"/>
    <property type="molecule type" value="Genomic_DNA"/>
</dbReference>
<keyword evidence="5" id="KW-1133">Transmembrane helix</keyword>
<feature type="transmembrane region" description="Helical" evidence="5">
    <location>
        <begin position="796"/>
        <end position="816"/>
    </location>
</feature>
<dbReference type="Gene3D" id="2.60.40.10">
    <property type="entry name" value="Immunoglobulins"/>
    <property type="match status" value="1"/>
</dbReference>